<feature type="compositionally biased region" description="Low complexity" evidence="1">
    <location>
        <begin position="14"/>
        <end position="23"/>
    </location>
</feature>
<evidence type="ECO:0000256" key="1">
    <source>
        <dbReference type="SAM" id="MobiDB-lite"/>
    </source>
</evidence>
<dbReference type="RefSeq" id="WP_089338781.1">
    <property type="nucleotide sequence ID" value="NZ_FZNO01000038.1"/>
</dbReference>
<evidence type="ECO:0000313" key="3">
    <source>
        <dbReference type="EMBL" id="SNR91278.1"/>
    </source>
</evidence>
<dbReference type="Pfam" id="PF07883">
    <property type="entry name" value="Cupin_2"/>
    <property type="match status" value="1"/>
</dbReference>
<reference evidence="3 4" key="1">
    <citation type="submission" date="2017-06" db="EMBL/GenBank/DDBJ databases">
        <authorList>
            <person name="Kim H.J."/>
            <person name="Triplett B.A."/>
        </authorList>
    </citation>
    <scope>NUCLEOTIDE SEQUENCE [LARGE SCALE GENOMIC DNA]</scope>
    <source>
        <strain evidence="3 4">DSM 44272</strain>
    </source>
</reference>
<dbReference type="Proteomes" id="UP000198403">
    <property type="component" value="Unassembled WGS sequence"/>
</dbReference>
<dbReference type="Gene3D" id="2.60.120.10">
    <property type="entry name" value="Jelly Rolls"/>
    <property type="match status" value="1"/>
</dbReference>
<name>A0A239A867_9ACTN</name>
<feature type="domain" description="Cupin type-2" evidence="2">
    <location>
        <begin position="51"/>
        <end position="118"/>
    </location>
</feature>
<dbReference type="OrthoDB" id="9791637at2"/>
<dbReference type="PANTHER" id="PTHR36440:SF1">
    <property type="entry name" value="PUTATIVE (AFU_ORTHOLOGUE AFUA_8G07350)-RELATED"/>
    <property type="match status" value="1"/>
</dbReference>
<dbReference type="InterPro" id="IPR014710">
    <property type="entry name" value="RmlC-like_jellyroll"/>
</dbReference>
<dbReference type="AlphaFoldDB" id="A0A239A867"/>
<sequence>MSQSTQTAEPRVVPPGAGTTAPAAAQGLPTIEVKLSGADGAGCSLVEYDIPGRFSPPPHLHRHTREGAVVYVLAGELHYWFADGDVVAGAGTLVHLPPGAWFRWANESDEPARMLCMFAPAGFEQFFLDVMAETRAEGGDLRSVIGPLRARYGDEDHPGH</sequence>
<gene>
    <name evidence="3" type="ORF">SAMN06272737_13834</name>
</gene>
<evidence type="ECO:0000259" key="2">
    <source>
        <dbReference type="Pfam" id="PF07883"/>
    </source>
</evidence>
<dbReference type="InterPro" id="IPR011051">
    <property type="entry name" value="RmlC_Cupin_sf"/>
</dbReference>
<dbReference type="SUPFAM" id="SSF51182">
    <property type="entry name" value="RmlC-like cupins"/>
    <property type="match status" value="1"/>
</dbReference>
<organism evidence="3 4">
    <name type="scientific">Blastococcus mobilis</name>
    <dbReference type="NCBI Taxonomy" id="1938746"/>
    <lineage>
        <taxon>Bacteria</taxon>
        <taxon>Bacillati</taxon>
        <taxon>Actinomycetota</taxon>
        <taxon>Actinomycetes</taxon>
        <taxon>Geodermatophilales</taxon>
        <taxon>Geodermatophilaceae</taxon>
        <taxon>Blastococcus</taxon>
    </lineage>
</organism>
<dbReference type="InterPro" id="IPR053146">
    <property type="entry name" value="QDO-like"/>
</dbReference>
<keyword evidence="4" id="KW-1185">Reference proteome</keyword>
<proteinExistence type="predicted"/>
<feature type="region of interest" description="Disordered" evidence="1">
    <location>
        <begin position="1"/>
        <end position="23"/>
    </location>
</feature>
<accession>A0A239A867</accession>
<dbReference type="EMBL" id="FZNO01000038">
    <property type="protein sequence ID" value="SNR91278.1"/>
    <property type="molecule type" value="Genomic_DNA"/>
</dbReference>
<protein>
    <submittedName>
        <fullName evidence="3">Cupin domain-containing protein</fullName>
    </submittedName>
</protein>
<dbReference type="PANTHER" id="PTHR36440">
    <property type="entry name" value="PUTATIVE (AFU_ORTHOLOGUE AFUA_8G07350)-RELATED"/>
    <property type="match status" value="1"/>
</dbReference>
<dbReference type="InterPro" id="IPR013096">
    <property type="entry name" value="Cupin_2"/>
</dbReference>
<evidence type="ECO:0000313" key="4">
    <source>
        <dbReference type="Proteomes" id="UP000198403"/>
    </source>
</evidence>